<evidence type="ECO:0000313" key="1">
    <source>
        <dbReference type="EMBL" id="EYE87216.1"/>
    </source>
</evidence>
<proteinExistence type="predicted"/>
<dbReference type="OrthoDB" id="2002989at2"/>
<dbReference type="STRING" id="1403537.Q428_14555"/>
<dbReference type="SUPFAM" id="SSF52540">
    <property type="entry name" value="P-loop containing nucleoside triphosphate hydrolases"/>
    <property type="match status" value="1"/>
</dbReference>
<protein>
    <recommendedName>
        <fullName evidence="3">Adenylylsulfate kinase</fullName>
    </recommendedName>
</protein>
<keyword evidence="2" id="KW-1185">Reference proteome</keyword>
<reference evidence="1 2" key="1">
    <citation type="journal article" date="2014" name="Genome Announc.">
        <title>Draft Genome Sequence of Fervidicella metallireducens Strain AeBT, an Iron-Reducing Thermoanaerobe from the Great Artesian Basin.</title>
        <authorList>
            <person name="Patel B.K."/>
        </authorList>
    </citation>
    <scope>NUCLEOTIDE SEQUENCE [LARGE SCALE GENOMIC DNA]</scope>
    <source>
        <strain evidence="1 2">AeB</strain>
    </source>
</reference>
<dbReference type="InterPro" id="IPR027417">
    <property type="entry name" value="P-loop_NTPase"/>
</dbReference>
<gene>
    <name evidence="1" type="ORF">Q428_14555</name>
</gene>
<evidence type="ECO:0000313" key="2">
    <source>
        <dbReference type="Proteomes" id="UP000019681"/>
    </source>
</evidence>
<dbReference type="Proteomes" id="UP000019681">
    <property type="component" value="Unassembled WGS sequence"/>
</dbReference>
<name>A0A017RRJ2_9CLOT</name>
<dbReference type="Gene3D" id="3.40.50.300">
    <property type="entry name" value="P-loop containing nucleotide triphosphate hydrolases"/>
    <property type="match status" value="1"/>
</dbReference>
<organism evidence="1 2">
    <name type="scientific">Fervidicella metallireducens AeB</name>
    <dbReference type="NCBI Taxonomy" id="1403537"/>
    <lineage>
        <taxon>Bacteria</taxon>
        <taxon>Bacillati</taxon>
        <taxon>Bacillota</taxon>
        <taxon>Clostridia</taxon>
        <taxon>Eubacteriales</taxon>
        <taxon>Clostridiaceae</taxon>
        <taxon>Fervidicella</taxon>
    </lineage>
</organism>
<dbReference type="EMBL" id="AZQP01000091">
    <property type="protein sequence ID" value="EYE87216.1"/>
    <property type="molecule type" value="Genomic_DNA"/>
</dbReference>
<dbReference type="RefSeq" id="WP_035381840.1">
    <property type="nucleotide sequence ID" value="NZ_AZQP01000091.1"/>
</dbReference>
<evidence type="ECO:0008006" key="3">
    <source>
        <dbReference type="Google" id="ProtNLM"/>
    </source>
</evidence>
<accession>A0A017RRJ2</accession>
<comment type="caution">
    <text evidence="1">The sequence shown here is derived from an EMBL/GenBank/DDBJ whole genome shotgun (WGS) entry which is preliminary data.</text>
</comment>
<dbReference type="AlphaFoldDB" id="A0A017RRJ2"/>
<sequence length="152" mass="16863">MLFIFLGTSCSGKSSAAEELKKLTNASIYSGKDYLRLAKNEKEAWNLFKTKLIEAKGKGLNEESIIYVVSDKNVLPNINDIDGAVKIRFMADLETLKTRFAKRTGGKLAPPIEKMLERQMTEWDGVNGDISFDTSEGISSNDIAAKILEYCS</sequence>